<dbReference type="OrthoDB" id="1323375at2"/>
<feature type="chain" id="PRO_5020394931" description="Outer membrane protein with beta-barrel domain" evidence="2">
    <location>
        <begin position="21"/>
        <end position="279"/>
    </location>
</feature>
<feature type="compositionally biased region" description="Low complexity" evidence="1">
    <location>
        <begin position="46"/>
        <end position="55"/>
    </location>
</feature>
<dbReference type="EMBL" id="SGXE01000001">
    <property type="protein sequence ID" value="RZS99663.1"/>
    <property type="molecule type" value="Genomic_DNA"/>
</dbReference>
<accession>A0A4Q7PGK5</accession>
<keyword evidence="2" id="KW-0732">Signal</keyword>
<dbReference type="InterPro" id="IPR011250">
    <property type="entry name" value="OMP/PagP_B-barrel"/>
</dbReference>
<dbReference type="SUPFAM" id="SSF56925">
    <property type="entry name" value="OMPA-like"/>
    <property type="match status" value="1"/>
</dbReference>
<proteinExistence type="predicted"/>
<sequence>MNHKLLLIVALLTISQTINAQGKLDRAQKSLQKEEKEDHPPRSRYSRNSNSNSSNSNTGITEFFVTAIIKIAFGATYGLLIEMPEEKEHAASTAHLTKYPYHSAKKGNFTYEWGDDASLMNFHINSRFVAENGKLYGNHFNFDFHFIPRMSVEFNYLQLWEESVNFEKNSFALYTFLGKYHRVRTEKFNLWWGLGFTYADGFVDHGGFAYGLGAEAFIARPLSLELTLNQSFINDEDILRITPLLNYHYRNLTFFGGFEHLKIGNEDFSLITAGLGITF</sequence>
<dbReference type="Proteomes" id="UP000292262">
    <property type="component" value="Unassembled WGS sequence"/>
</dbReference>
<evidence type="ECO:0000313" key="4">
    <source>
        <dbReference type="Proteomes" id="UP000292262"/>
    </source>
</evidence>
<gene>
    <name evidence="3" type="ORF">EV197_0886</name>
</gene>
<dbReference type="RefSeq" id="WP_130285486.1">
    <property type="nucleotide sequence ID" value="NZ_SGXE01000001.1"/>
</dbReference>
<feature type="region of interest" description="Disordered" evidence="1">
    <location>
        <begin position="25"/>
        <end position="55"/>
    </location>
</feature>
<evidence type="ECO:0000256" key="2">
    <source>
        <dbReference type="SAM" id="SignalP"/>
    </source>
</evidence>
<protein>
    <recommendedName>
        <fullName evidence="5">Outer membrane protein with beta-barrel domain</fullName>
    </recommendedName>
</protein>
<evidence type="ECO:0000313" key="3">
    <source>
        <dbReference type="EMBL" id="RZS99663.1"/>
    </source>
</evidence>
<comment type="caution">
    <text evidence="3">The sequence shown here is derived from an EMBL/GenBank/DDBJ whole genome shotgun (WGS) entry which is preliminary data.</text>
</comment>
<evidence type="ECO:0008006" key="5">
    <source>
        <dbReference type="Google" id="ProtNLM"/>
    </source>
</evidence>
<reference evidence="3 4" key="1">
    <citation type="submission" date="2019-02" db="EMBL/GenBank/DDBJ databases">
        <title>Genomic Encyclopedia of Type Strains, Phase IV (KMG-IV): sequencing the most valuable type-strain genomes for metagenomic binning, comparative biology and taxonomic classification.</title>
        <authorList>
            <person name="Goeker M."/>
        </authorList>
    </citation>
    <scope>NUCLEOTIDE SEQUENCE [LARGE SCALE GENOMIC DNA]</scope>
    <source>
        <strain evidence="3 4">DSM 17196</strain>
    </source>
</reference>
<dbReference type="AlphaFoldDB" id="A0A4Q7PGK5"/>
<evidence type="ECO:0000256" key="1">
    <source>
        <dbReference type="SAM" id="MobiDB-lite"/>
    </source>
</evidence>
<organism evidence="3 4">
    <name type="scientific">Aquimarina brevivitae</name>
    <dbReference type="NCBI Taxonomy" id="323412"/>
    <lineage>
        <taxon>Bacteria</taxon>
        <taxon>Pseudomonadati</taxon>
        <taxon>Bacteroidota</taxon>
        <taxon>Flavobacteriia</taxon>
        <taxon>Flavobacteriales</taxon>
        <taxon>Flavobacteriaceae</taxon>
        <taxon>Aquimarina</taxon>
    </lineage>
</organism>
<feature type="compositionally biased region" description="Basic and acidic residues" evidence="1">
    <location>
        <begin position="25"/>
        <end position="41"/>
    </location>
</feature>
<name>A0A4Q7PGK5_9FLAO</name>
<feature type="signal peptide" evidence="2">
    <location>
        <begin position="1"/>
        <end position="20"/>
    </location>
</feature>
<keyword evidence="4" id="KW-1185">Reference proteome</keyword>